<evidence type="ECO:0000256" key="6">
    <source>
        <dbReference type="ARBA" id="ARBA00022692"/>
    </source>
</evidence>
<evidence type="ECO:0000259" key="17">
    <source>
        <dbReference type="PROSITE" id="PS50857"/>
    </source>
</evidence>
<dbReference type="InterPro" id="IPR045187">
    <property type="entry name" value="CcO_II"/>
</dbReference>
<feature type="domain" description="Cytochrome oxidase subunit II copper A binding" evidence="17">
    <location>
        <begin position="131"/>
        <end position="243"/>
    </location>
</feature>
<dbReference type="AlphaFoldDB" id="A0A0T7FEN5"/>
<keyword evidence="8" id="KW-0249">Electron transport</keyword>
<gene>
    <name evidence="19" type="ORF">NGAL_HAMBI1145_18280</name>
</gene>
<dbReference type="EMBL" id="CCRH01000004">
    <property type="protein sequence ID" value="CDZ33423.1"/>
    <property type="molecule type" value="Genomic_DNA"/>
</dbReference>
<feature type="region of interest" description="Disordered" evidence="15">
    <location>
        <begin position="323"/>
        <end position="410"/>
    </location>
</feature>
<evidence type="ECO:0000256" key="3">
    <source>
        <dbReference type="ARBA" id="ARBA00022448"/>
    </source>
</evidence>
<evidence type="ECO:0000256" key="4">
    <source>
        <dbReference type="ARBA" id="ARBA00022475"/>
    </source>
</evidence>
<keyword evidence="6 16" id="KW-0812">Transmembrane</keyword>
<dbReference type="NCBIfam" id="TIGR01433">
    <property type="entry name" value="CyoA"/>
    <property type="match status" value="1"/>
</dbReference>
<evidence type="ECO:0000256" key="16">
    <source>
        <dbReference type="SAM" id="Phobius"/>
    </source>
</evidence>
<dbReference type="RefSeq" id="WP_046666045.1">
    <property type="nucleotide sequence ID" value="NZ_CCRH01000004.1"/>
</dbReference>
<dbReference type="GO" id="GO:0042773">
    <property type="term" value="P:ATP synthesis coupled electron transport"/>
    <property type="evidence" value="ECO:0007669"/>
    <property type="project" value="TreeGrafter"/>
</dbReference>
<evidence type="ECO:0000256" key="15">
    <source>
        <dbReference type="SAM" id="MobiDB-lite"/>
    </source>
</evidence>
<evidence type="ECO:0000256" key="9">
    <source>
        <dbReference type="ARBA" id="ARBA00022989"/>
    </source>
</evidence>
<keyword evidence="12" id="KW-0564">Palmitate</keyword>
<dbReference type="InterPro" id="IPR011759">
    <property type="entry name" value="Cyt_c_oxidase_su2_TM_dom"/>
</dbReference>
<dbReference type="PROSITE" id="PS50857">
    <property type="entry name" value="COX2_CUA"/>
    <property type="match status" value="1"/>
</dbReference>
<accession>A0A0T7FEN5</accession>
<feature type="domain" description="Cytochrome oxidase subunit II transmembrane region profile" evidence="18">
    <location>
        <begin position="19"/>
        <end position="116"/>
    </location>
</feature>
<keyword evidence="7" id="KW-0732">Signal</keyword>
<dbReference type="Pfam" id="PF06481">
    <property type="entry name" value="COX_ARM"/>
    <property type="match status" value="1"/>
</dbReference>
<feature type="transmembrane region" description="Helical" evidence="16">
    <location>
        <begin position="86"/>
        <end position="107"/>
    </location>
</feature>
<evidence type="ECO:0000256" key="13">
    <source>
        <dbReference type="ARBA" id="ARBA00023288"/>
    </source>
</evidence>
<dbReference type="PANTHER" id="PTHR22888">
    <property type="entry name" value="CYTOCHROME C OXIDASE, SUBUNIT II"/>
    <property type="match status" value="1"/>
</dbReference>
<dbReference type="SUPFAM" id="SSF81464">
    <property type="entry name" value="Cytochrome c oxidase subunit II-like, transmembrane region"/>
    <property type="match status" value="1"/>
</dbReference>
<dbReference type="InterPro" id="IPR002429">
    <property type="entry name" value="CcO_II-like_C"/>
</dbReference>
<proteinExistence type="inferred from homology"/>
<feature type="transmembrane region" description="Helical" evidence="16">
    <location>
        <begin position="7"/>
        <end position="27"/>
    </location>
</feature>
<keyword evidence="10" id="KW-0560">Oxidoreductase</keyword>
<dbReference type="SUPFAM" id="SSF49503">
    <property type="entry name" value="Cupredoxins"/>
    <property type="match status" value="1"/>
</dbReference>
<dbReference type="PROSITE" id="PS51257">
    <property type="entry name" value="PROKAR_LIPOPROTEIN"/>
    <property type="match status" value="1"/>
</dbReference>
<dbReference type="PANTHER" id="PTHR22888:SF18">
    <property type="entry name" value="CYTOCHROME BO(3) UBIQUINOL OXIDASE SUBUNIT 2"/>
    <property type="match status" value="1"/>
</dbReference>
<dbReference type="Proteomes" id="UP000046176">
    <property type="component" value="Unassembled WGS sequence"/>
</dbReference>
<evidence type="ECO:0000313" key="19">
    <source>
        <dbReference type="EMBL" id="CDZ33423.1"/>
    </source>
</evidence>
<evidence type="ECO:0000256" key="5">
    <source>
        <dbReference type="ARBA" id="ARBA00022660"/>
    </source>
</evidence>
<dbReference type="GO" id="GO:0005886">
    <property type="term" value="C:plasma membrane"/>
    <property type="evidence" value="ECO:0007669"/>
    <property type="project" value="UniProtKB-SubCell"/>
</dbReference>
<evidence type="ECO:0000256" key="12">
    <source>
        <dbReference type="ARBA" id="ARBA00023139"/>
    </source>
</evidence>
<protein>
    <recommendedName>
        <fullName evidence="14">Ubiquinol oxidase polypeptide II</fullName>
    </recommendedName>
</protein>
<dbReference type="Gene3D" id="2.60.40.420">
    <property type="entry name" value="Cupredoxins - blue copper proteins"/>
    <property type="match status" value="1"/>
</dbReference>
<evidence type="ECO:0000256" key="7">
    <source>
        <dbReference type="ARBA" id="ARBA00022729"/>
    </source>
</evidence>
<reference evidence="19 20" key="1">
    <citation type="submission" date="2014-08" db="EMBL/GenBank/DDBJ databases">
        <authorList>
            <person name="Chen Y.-H."/>
        </authorList>
    </citation>
    <scope>NUCLEOTIDE SEQUENCE [LARGE SCALE GENOMIC DNA]</scope>
</reference>
<evidence type="ECO:0000256" key="8">
    <source>
        <dbReference type="ARBA" id="ARBA00022982"/>
    </source>
</evidence>
<keyword evidence="13" id="KW-0449">Lipoprotein</keyword>
<dbReference type="CDD" id="cd04212">
    <property type="entry name" value="CuRO_UO_II"/>
    <property type="match status" value="1"/>
</dbReference>
<dbReference type="InterPro" id="IPR006333">
    <property type="entry name" value="Cyt_o_ubiquinol_oxidase_su2"/>
</dbReference>
<dbReference type="OrthoDB" id="9783445at2"/>
<dbReference type="GO" id="GO:0009486">
    <property type="term" value="F:cytochrome bo3 ubiquinol oxidase activity"/>
    <property type="evidence" value="ECO:0007669"/>
    <property type="project" value="InterPro"/>
</dbReference>
<feature type="compositionally biased region" description="Low complexity" evidence="15">
    <location>
        <begin position="356"/>
        <end position="367"/>
    </location>
</feature>
<keyword evidence="5" id="KW-0679">Respiratory chain</keyword>
<feature type="compositionally biased region" description="Low complexity" evidence="15">
    <location>
        <begin position="327"/>
        <end position="345"/>
    </location>
</feature>
<sequence length="410" mass="44173">MTPQLKIVARLFALLVLVGLSGCNLVVMSPSGDIAKQQANLIIVATVLMLIIIVPVIFLTLFFAWRYRGSNTSAPYDPEWHHSTGLEVIIWSAPLAIIIALGAVTWISTHKLDPYRPLDRLDAQRAVPAETKPITVEVVALDWKWLFFYPDYGIATVNEMAAPVDVPINFRITASSVMNSFYVPALAGMIYAMPGMETKLHAVINKPGEYEGLSSNYSGDGFSHMRFKFHGVDQAGFDQWVARVKQNGTALNRDAYLKLEKPSAREPVRYYASVEDGLYRAVLNMCATPGKMCMDEMMHIDMAGGGGIESHENRARLEHDNRHAGEAAHGTAAPAATFPATGNPARSPEPAEGVNSQQPQGQSGGPSMNHGTHGAPGMHDMQGGAAGSTTETPQGGAAPAQLNNDAPAKP</sequence>
<dbReference type="InterPro" id="IPR010514">
    <property type="entry name" value="COX_ARM"/>
</dbReference>
<evidence type="ECO:0000256" key="1">
    <source>
        <dbReference type="ARBA" id="ARBA00004651"/>
    </source>
</evidence>
<evidence type="ECO:0000313" key="20">
    <source>
        <dbReference type="Proteomes" id="UP000046176"/>
    </source>
</evidence>
<comment type="subcellular location">
    <subcellularLocation>
        <location evidence="1">Cell membrane</location>
        <topology evidence="1">Multi-pass membrane protein</topology>
    </subcellularLocation>
</comment>
<evidence type="ECO:0000256" key="11">
    <source>
        <dbReference type="ARBA" id="ARBA00023136"/>
    </source>
</evidence>
<evidence type="ECO:0000256" key="2">
    <source>
        <dbReference type="ARBA" id="ARBA00007866"/>
    </source>
</evidence>
<dbReference type="InterPro" id="IPR008972">
    <property type="entry name" value="Cupredoxin"/>
</dbReference>
<dbReference type="Gene3D" id="1.10.287.90">
    <property type="match status" value="1"/>
</dbReference>
<dbReference type="GO" id="GO:0016682">
    <property type="term" value="F:oxidoreductase activity, acting on diphenols and related substances as donors, oxygen as acceptor"/>
    <property type="evidence" value="ECO:0007669"/>
    <property type="project" value="InterPro"/>
</dbReference>
<dbReference type="GO" id="GO:0005507">
    <property type="term" value="F:copper ion binding"/>
    <property type="evidence" value="ECO:0007669"/>
    <property type="project" value="InterPro"/>
</dbReference>
<keyword evidence="11 16" id="KW-0472">Membrane</keyword>
<keyword evidence="4" id="KW-1003">Cell membrane</keyword>
<keyword evidence="3" id="KW-0813">Transport</keyword>
<name>A0A0T7FEN5_NEOGA</name>
<dbReference type="Pfam" id="PF00116">
    <property type="entry name" value="COX2"/>
    <property type="match status" value="1"/>
</dbReference>
<evidence type="ECO:0000256" key="10">
    <source>
        <dbReference type="ARBA" id="ARBA00023002"/>
    </source>
</evidence>
<feature type="transmembrane region" description="Helical" evidence="16">
    <location>
        <begin position="39"/>
        <end position="65"/>
    </location>
</feature>
<dbReference type="PROSITE" id="PS50999">
    <property type="entry name" value="COX2_TM"/>
    <property type="match status" value="1"/>
</dbReference>
<keyword evidence="9 16" id="KW-1133">Transmembrane helix</keyword>
<evidence type="ECO:0000256" key="14">
    <source>
        <dbReference type="ARBA" id="ARBA00030198"/>
    </source>
</evidence>
<dbReference type="InterPro" id="IPR036257">
    <property type="entry name" value="Cyt_c_oxidase_su2_TM_sf"/>
</dbReference>
<evidence type="ECO:0000259" key="18">
    <source>
        <dbReference type="PROSITE" id="PS50999"/>
    </source>
</evidence>
<dbReference type="GO" id="GO:0004129">
    <property type="term" value="F:cytochrome-c oxidase activity"/>
    <property type="evidence" value="ECO:0007669"/>
    <property type="project" value="InterPro"/>
</dbReference>
<comment type="similarity">
    <text evidence="2">Belongs to the cytochrome c oxidase subunit 2 family.</text>
</comment>
<organism evidence="19 20">
    <name type="scientific">Neorhizobium galegae bv. officinalis</name>
    <dbReference type="NCBI Taxonomy" id="323656"/>
    <lineage>
        <taxon>Bacteria</taxon>
        <taxon>Pseudomonadati</taxon>
        <taxon>Pseudomonadota</taxon>
        <taxon>Alphaproteobacteria</taxon>
        <taxon>Hyphomicrobiales</taxon>
        <taxon>Rhizobiaceae</taxon>
        <taxon>Rhizobium/Agrobacterium group</taxon>
        <taxon>Neorhizobium</taxon>
    </lineage>
</organism>
<dbReference type="InterPro" id="IPR034227">
    <property type="entry name" value="CuRO_UO_II"/>
</dbReference>